<gene>
    <name evidence="2" type="ORF">ABDJ40_12840</name>
</gene>
<dbReference type="RefSeq" id="WP_347610231.1">
    <property type="nucleotide sequence ID" value="NZ_JBDPZC010000005.1"/>
</dbReference>
<evidence type="ECO:0000256" key="1">
    <source>
        <dbReference type="SAM" id="SignalP"/>
    </source>
</evidence>
<dbReference type="EMBL" id="JBDPZC010000005">
    <property type="protein sequence ID" value="MEO3713645.1"/>
    <property type="molecule type" value="Genomic_DNA"/>
</dbReference>
<feature type="chain" id="PRO_5045806684" description="Lysozyme inhibitor LprI N-terminal domain-containing protein" evidence="1">
    <location>
        <begin position="20"/>
        <end position="203"/>
    </location>
</feature>
<evidence type="ECO:0000313" key="2">
    <source>
        <dbReference type="EMBL" id="MEO3713645.1"/>
    </source>
</evidence>
<comment type="caution">
    <text evidence="2">The sequence shown here is derived from an EMBL/GenBank/DDBJ whole genome shotgun (WGS) entry which is preliminary data.</text>
</comment>
<feature type="signal peptide" evidence="1">
    <location>
        <begin position="1"/>
        <end position="19"/>
    </location>
</feature>
<keyword evidence="1" id="KW-0732">Signal</keyword>
<sequence length="203" mass="22249">MPKSFLLSLLLAGLASAHGAPRPLTAEAVAPCVALRALPALSLDYLDARHSEQGMAMLLLLEQGSELAAEDQAWWREQLAQPGEIDDARLRHWAEQGFERCTARLVPDSSPGQRAACGADLDTLPVILLYRADGLPLKEARRDLREALAQGVDGLEAGRAEAMLRFGYEGTGPRKGDTSAWLRERQERWVARCLQVRTAKSQP</sequence>
<reference evidence="2 3" key="1">
    <citation type="submission" date="2024-05" db="EMBL/GenBank/DDBJ databases">
        <title>Roseateles sp. 2.12 16S ribosomal RNA gene Genome sequencing and assembly.</title>
        <authorList>
            <person name="Woo H."/>
        </authorList>
    </citation>
    <scope>NUCLEOTIDE SEQUENCE [LARGE SCALE GENOMIC DNA]</scope>
    <source>
        <strain evidence="2 3">2.12</strain>
    </source>
</reference>
<evidence type="ECO:0008006" key="4">
    <source>
        <dbReference type="Google" id="ProtNLM"/>
    </source>
</evidence>
<proteinExistence type="predicted"/>
<keyword evidence="3" id="KW-1185">Reference proteome</keyword>
<name>A0ABV0GF30_9BURK</name>
<organism evidence="2 3">
    <name type="scientific">Roseateles flavus</name>
    <dbReference type="NCBI Taxonomy" id="3149041"/>
    <lineage>
        <taxon>Bacteria</taxon>
        <taxon>Pseudomonadati</taxon>
        <taxon>Pseudomonadota</taxon>
        <taxon>Betaproteobacteria</taxon>
        <taxon>Burkholderiales</taxon>
        <taxon>Sphaerotilaceae</taxon>
        <taxon>Roseateles</taxon>
    </lineage>
</organism>
<dbReference type="Proteomes" id="UP001462640">
    <property type="component" value="Unassembled WGS sequence"/>
</dbReference>
<evidence type="ECO:0000313" key="3">
    <source>
        <dbReference type="Proteomes" id="UP001462640"/>
    </source>
</evidence>
<accession>A0ABV0GF30</accession>
<protein>
    <recommendedName>
        <fullName evidence="4">Lysozyme inhibitor LprI N-terminal domain-containing protein</fullName>
    </recommendedName>
</protein>